<dbReference type="RefSeq" id="WP_100349621.1">
    <property type="nucleotide sequence ID" value="NZ_PGTZ01000007.1"/>
</dbReference>
<accession>A0A2M8WSU7</accession>
<dbReference type="InterPro" id="IPR015946">
    <property type="entry name" value="KH_dom-like_a/b"/>
</dbReference>
<dbReference type="AlphaFoldDB" id="A0A2M8WSU7"/>
<name>A0A2M8WSU7_9MICO</name>
<feature type="region of interest" description="Disordered" evidence="1">
    <location>
        <begin position="1"/>
        <end position="20"/>
    </location>
</feature>
<dbReference type="InterPro" id="IPR036102">
    <property type="entry name" value="OsmC/Ohrsf"/>
</dbReference>
<gene>
    <name evidence="2" type="ORF">CLV34_1505</name>
</gene>
<organism evidence="2 3">
    <name type="scientific">Luteimicrobium subarcticum</name>
    <dbReference type="NCBI Taxonomy" id="620910"/>
    <lineage>
        <taxon>Bacteria</taxon>
        <taxon>Bacillati</taxon>
        <taxon>Actinomycetota</taxon>
        <taxon>Actinomycetes</taxon>
        <taxon>Micrococcales</taxon>
        <taxon>Luteimicrobium</taxon>
    </lineage>
</organism>
<dbReference type="EMBL" id="PGTZ01000007">
    <property type="protein sequence ID" value="PJI94022.1"/>
    <property type="molecule type" value="Genomic_DNA"/>
</dbReference>
<feature type="compositionally biased region" description="Polar residues" evidence="1">
    <location>
        <begin position="1"/>
        <end position="12"/>
    </location>
</feature>
<protein>
    <submittedName>
        <fullName evidence="2">Putative OsmC-like protein</fullName>
    </submittedName>
</protein>
<dbReference type="Proteomes" id="UP000231586">
    <property type="component" value="Unassembled WGS sequence"/>
</dbReference>
<reference evidence="2 3" key="1">
    <citation type="submission" date="2017-11" db="EMBL/GenBank/DDBJ databases">
        <title>Genomic Encyclopedia of Archaeal and Bacterial Type Strains, Phase II (KMG-II): From Individual Species to Whole Genera.</title>
        <authorList>
            <person name="Goeker M."/>
        </authorList>
    </citation>
    <scope>NUCLEOTIDE SEQUENCE [LARGE SCALE GENOMIC DNA]</scope>
    <source>
        <strain evidence="2 3">DSM 22413</strain>
    </source>
</reference>
<dbReference type="InterPro" id="IPR003718">
    <property type="entry name" value="OsmC/Ohr_fam"/>
</dbReference>
<evidence type="ECO:0000313" key="3">
    <source>
        <dbReference type="Proteomes" id="UP000231586"/>
    </source>
</evidence>
<evidence type="ECO:0000256" key="1">
    <source>
        <dbReference type="SAM" id="MobiDB-lite"/>
    </source>
</evidence>
<sequence length="170" mass="17781">MSTDEIPTSSPSPSDPLWVERTGSRTYRGFSGRGATVEIGPASEGAVFTPGELLKIALAGCAGMSSDVPLARRLGDDYSITIRVDGPKDVDEDRYPTLHETLELDLSALDDDTRERVLKVAARAIDQTCTVGRTLKAGVEIVTGFVDASAAPPEGGDRDGTDGASEAAIA</sequence>
<evidence type="ECO:0000313" key="2">
    <source>
        <dbReference type="EMBL" id="PJI94022.1"/>
    </source>
</evidence>
<dbReference type="Pfam" id="PF02566">
    <property type="entry name" value="OsmC"/>
    <property type="match status" value="1"/>
</dbReference>
<dbReference type="SUPFAM" id="SSF82784">
    <property type="entry name" value="OsmC-like"/>
    <property type="match status" value="1"/>
</dbReference>
<dbReference type="OrthoDB" id="4703953at2"/>
<proteinExistence type="predicted"/>
<dbReference type="Gene3D" id="3.30.300.20">
    <property type="match status" value="1"/>
</dbReference>
<keyword evidence="3" id="KW-1185">Reference proteome</keyword>
<comment type="caution">
    <text evidence="2">The sequence shown here is derived from an EMBL/GenBank/DDBJ whole genome shotgun (WGS) entry which is preliminary data.</text>
</comment>
<feature type="region of interest" description="Disordered" evidence="1">
    <location>
        <begin position="148"/>
        <end position="170"/>
    </location>
</feature>